<proteinExistence type="predicted"/>
<evidence type="ECO:0000259" key="3">
    <source>
        <dbReference type="Pfam" id="PF07583"/>
    </source>
</evidence>
<dbReference type="PANTHER" id="PTHR35889">
    <property type="entry name" value="CYCLOINULO-OLIGOSACCHARIDE FRUCTANOTRANSFERASE-RELATED"/>
    <property type="match status" value="1"/>
</dbReference>
<evidence type="ECO:0000313" key="7">
    <source>
        <dbReference type="Proteomes" id="UP000320672"/>
    </source>
</evidence>
<keyword evidence="2" id="KW-0732">Signal</keyword>
<feature type="signal peptide" evidence="2">
    <location>
        <begin position="1"/>
        <end position="19"/>
    </location>
</feature>
<evidence type="ECO:0000259" key="5">
    <source>
        <dbReference type="Pfam" id="PF07635"/>
    </source>
</evidence>
<dbReference type="Pfam" id="PF07635">
    <property type="entry name" value="PSCyt1"/>
    <property type="match status" value="1"/>
</dbReference>
<dbReference type="InterPro" id="IPR011429">
    <property type="entry name" value="Cyt_c_Planctomycete-type"/>
</dbReference>
<feature type="domain" description="Cytochrome C Planctomycete-type" evidence="5">
    <location>
        <begin position="276"/>
        <end position="328"/>
    </location>
</feature>
<dbReference type="InterPro" id="IPR022655">
    <property type="entry name" value="DUF1553"/>
</dbReference>
<reference evidence="6 7" key="1">
    <citation type="submission" date="2019-02" db="EMBL/GenBank/DDBJ databases">
        <title>Deep-cultivation of Planctomycetes and their phenomic and genomic characterization uncovers novel biology.</title>
        <authorList>
            <person name="Wiegand S."/>
            <person name="Jogler M."/>
            <person name="Boedeker C."/>
            <person name="Pinto D."/>
            <person name="Vollmers J."/>
            <person name="Rivas-Marin E."/>
            <person name="Kohn T."/>
            <person name="Peeters S.H."/>
            <person name="Heuer A."/>
            <person name="Rast P."/>
            <person name="Oberbeckmann S."/>
            <person name="Bunk B."/>
            <person name="Jeske O."/>
            <person name="Meyerdierks A."/>
            <person name="Storesund J.E."/>
            <person name="Kallscheuer N."/>
            <person name="Luecker S."/>
            <person name="Lage O.M."/>
            <person name="Pohl T."/>
            <person name="Merkel B.J."/>
            <person name="Hornburger P."/>
            <person name="Mueller R.-W."/>
            <person name="Bruemmer F."/>
            <person name="Labrenz M."/>
            <person name="Spormann A.M."/>
            <person name="Op den Camp H."/>
            <person name="Overmann J."/>
            <person name="Amann R."/>
            <person name="Jetten M.S.M."/>
            <person name="Mascher T."/>
            <person name="Medema M.H."/>
            <person name="Devos D.P."/>
            <person name="Kaster A.-K."/>
            <person name="Ovreas L."/>
            <person name="Rohde M."/>
            <person name="Galperin M.Y."/>
            <person name="Jogler C."/>
        </authorList>
    </citation>
    <scope>NUCLEOTIDE SEQUENCE [LARGE SCALE GENOMIC DNA]</scope>
    <source>
        <strain evidence="6 7">FF011L</strain>
    </source>
</reference>
<feature type="domain" description="DUF1549" evidence="3">
    <location>
        <begin position="389"/>
        <end position="590"/>
    </location>
</feature>
<feature type="domain" description="DUF1553" evidence="4">
    <location>
        <begin position="734"/>
        <end position="970"/>
    </location>
</feature>
<dbReference type="OrthoDB" id="127107at2"/>
<dbReference type="Pfam" id="PF07587">
    <property type="entry name" value="PSD1"/>
    <property type="match status" value="1"/>
</dbReference>
<dbReference type="Pfam" id="PF07583">
    <property type="entry name" value="PSCyt2"/>
    <property type="match status" value="1"/>
</dbReference>
<dbReference type="Proteomes" id="UP000320672">
    <property type="component" value="Chromosome"/>
</dbReference>
<sequence precursor="true">MRPTILLLSCLSALCSYFAAVLPAADKSIGWSDEWTMSQAGGVSQWFEIRGTGKRNNPLRRQLDQRFDGDQFFVRFQLRYDAASIDTPADGNGEFLVLWIDEQDGGDGAGHSGGIPNIGIHVNQNKNAFMARFSSASETFGDVELQGDRVYNVLACLSRSNPGSGNRYDQMRVWIDPKITEEAKPTIRLTGKDAIQSIHWIGFSTGGKTEPDDRISVSEVSVATSWLASFGLTLEIDRGNKPKTTSPPPSMPPANQAINQTVDFRKEVYPILRDHCFECHSGEDSESGIRLDSYDEILNQVSPRDAKSSHLIALIESSDPAIQMPPPDTAASKVSDKQIKVLRRWIDEGVSWDQKLLPSPVLDSDHWAFQPLTVPHPPATKPNTRARSPIDAFIQSKQNDLGTASTKSADWATLQRRISLDLTGLPPSAFPGLELANSHEQLDRWIDKLLASQAYGERWGRHWLDLARWGESNGHQHNRSRPHAWRYRDYVIDSFRTDKPYDLFIREQIAGDELPAASQSLQATGFLAAARYSGNELDKEIQRNDILVDVVNATAQTFLGMTMGCAQCHTHKFDPITIRDYYRFQAFFTRGQPGNLLLTRNVPDAKSWTTTRQQLLASVRARIVEKKRIAGIPEPILVTPTTIVASLNPTERQVYKDLETAIGSVPQVWGWTGANSQTTVAPHEMRSPLPNDRAAIESLKTFIRIRGDVKSVGPEVKPGWPAAFGPTPDSADSRTDLAAWMGSSDNPLTARVWVNRIWQWHFGTGIVKTSGDFGTQGTPPTHPELLDWLANELIDSGWSTQHIHRLILQSATYRQSDAFSKSHFDLDPECTTIWRWTPRRLESEAIRDSALFVAGKLEQTDGGPSVPDTADSDSFRRSVYLQQERERIAESLTLFDSPPALSTCSRRRTSTVSLQPLYLLNSEFMQNVSQAFADRLRKSTDESDYAAAAIRIALGRNAEAEEVARLNEFLSENSLESLCLAVLNLSEFLYVN</sequence>
<evidence type="ECO:0000256" key="1">
    <source>
        <dbReference type="SAM" id="MobiDB-lite"/>
    </source>
</evidence>
<dbReference type="AlphaFoldDB" id="A0A517MLY5"/>
<dbReference type="EMBL" id="CP036262">
    <property type="protein sequence ID" value="QDS95901.1"/>
    <property type="molecule type" value="Genomic_DNA"/>
</dbReference>
<keyword evidence="7" id="KW-1185">Reference proteome</keyword>
<accession>A0A517MLY5</accession>
<dbReference type="KEGG" id="rml:FF011L_47020"/>
<name>A0A517MLY5_9BACT</name>
<evidence type="ECO:0000313" key="6">
    <source>
        <dbReference type="EMBL" id="QDS95901.1"/>
    </source>
</evidence>
<protein>
    <submittedName>
        <fullName evidence="6">Planctomycete cytochrome C</fullName>
    </submittedName>
</protein>
<organism evidence="6 7">
    <name type="scientific">Roseimaritima multifibrata</name>
    <dbReference type="NCBI Taxonomy" id="1930274"/>
    <lineage>
        <taxon>Bacteria</taxon>
        <taxon>Pseudomonadati</taxon>
        <taxon>Planctomycetota</taxon>
        <taxon>Planctomycetia</taxon>
        <taxon>Pirellulales</taxon>
        <taxon>Pirellulaceae</taxon>
        <taxon>Roseimaritima</taxon>
    </lineage>
</organism>
<evidence type="ECO:0000256" key="2">
    <source>
        <dbReference type="SAM" id="SignalP"/>
    </source>
</evidence>
<dbReference type="InterPro" id="IPR011444">
    <property type="entry name" value="DUF1549"/>
</dbReference>
<feature type="chain" id="PRO_5022111226" evidence="2">
    <location>
        <begin position="20"/>
        <end position="992"/>
    </location>
</feature>
<dbReference type="RefSeq" id="WP_145354122.1">
    <property type="nucleotide sequence ID" value="NZ_CP036262.1"/>
</dbReference>
<dbReference type="PANTHER" id="PTHR35889:SF3">
    <property type="entry name" value="F-BOX DOMAIN-CONTAINING PROTEIN"/>
    <property type="match status" value="1"/>
</dbReference>
<gene>
    <name evidence="6" type="ORF">FF011L_47020</name>
</gene>
<evidence type="ECO:0000259" key="4">
    <source>
        <dbReference type="Pfam" id="PF07587"/>
    </source>
</evidence>
<feature type="region of interest" description="Disordered" evidence="1">
    <location>
        <begin position="237"/>
        <end position="256"/>
    </location>
</feature>